<name>A0AA38NXX1_9AGAR</name>
<dbReference type="InterPro" id="IPR039762">
    <property type="entry name" value="Nmd2/UPF2"/>
</dbReference>
<dbReference type="Gene3D" id="1.25.40.180">
    <property type="match status" value="1"/>
</dbReference>
<dbReference type="PANTHER" id="PTHR12839:SF7">
    <property type="entry name" value="REGULATOR OF NONSENSE TRANSCRIPTS 2"/>
    <property type="match status" value="1"/>
</dbReference>
<keyword evidence="2" id="KW-1185">Reference proteome</keyword>
<dbReference type="SUPFAM" id="SSF48371">
    <property type="entry name" value="ARM repeat"/>
    <property type="match status" value="1"/>
</dbReference>
<sequence>MRHNISLASREAAMNMELFVQHVIFGVPTRKPINKVLKLLCKLDCEDADTCTILFKIFTKPWKLKFRNISLMAMLMYDLQCYQPAFS</sequence>
<dbReference type="GO" id="GO:0000184">
    <property type="term" value="P:nuclear-transcribed mRNA catabolic process, nonsense-mediated decay"/>
    <property type="evidence" value="ECO:0007669"/>
    <property type="project" value="InterPro"/>
</dbReference>
<dbReference type="PANTHER" id="PTHR12839">
    <property type="entry name" value="NONSENSE-MEDIATED MRNA DECAY PROTEIN 2 UP-FRAMESHIFT SUPPRESSOR 2"/>
    <property type="match status" value="1"/>
</dbReference>
<dbReference type="Proteomes" id="UP001163846">
    <property type="component" value="Unassembled WGS sequence"/>
</dbReference>
<dbReference type="AlphaFoldDB" id="A0AA38NXX1"/>
<reference evidence="1" key="1">
    <citation type="submission" date="2022-08" db="EMBL/GenBank/DDBJ databases">
        <authorList>
            <consortium name="DOE Joint Genome Institute"/>
            <person name="Min B."/>
            <person name="Riley R."/>
            <person name="Sierra-Patev S."/>
            <person name="Naranjo-Ortiz M."/>
            <person name="Looney B."/>
            <person name="Konkel Z."/>
            <person name="Slot J.C."/>
            <person name="Sakamoto Y."/>
            <person name="Steenwyk J.L."/>
            <person name="Rokas A."/>
            <person name="Carro J."/>
            <person name="Camarero S."/>
            <person name="Ferreira P."/>
            <person name="Molpeceres G."/>
            <person name="Ruiz-Duenas F.J."/>
            <person name="Serrano A."/>
            <person name="Henrissat B."/>
            <person name="Drula E."/>
            <person name="Hughes K.W."/>
            <person name="Mata J.L."/>
            <person name="Ishikawa N.K."/>
            <person name="Vargas-Isla R."/>
            <person name="Ushijima S."/>
            <person name="Smith C.A."/>
            <person name="Ahrendt S."/>
            <person name="Andreopoulos W."/>
            <person name="He G."/>
            <person name="Labutti K."/>
            <person name="Lipzen A."/>
            <person name="Ng V."/>
            <person name="Sandor L."/>
            <person name="Barry K."/>
            <person name="Martinez A.T."/>
            <person name="Xiao Y."/>
            <person name="Gibbons J.G."/>
            <person name="Terashima K."/>
            <person name="Hibbett D.S."/>
            <person name="Grigoriev I.V."/>
        </authorList>
    </citation>
    <scope>NUCLEOTIDE SEQUENCE</scope>
    <source>
        <strain evidence="1">TFB9207</strain>
    </source>
</reference>
<dbReference type="EMBL" id="MU806887">
    <property type="protein sequence ID" value="KAJ3832669.1"/>
    <property type="molecule type" value="Genomic_DNA"/>
</dbReference>
<dbReference type="GO" id="GO:0035145">
    <property type="term" value="C:exon-exon junction complex"/>
    <property type="evidence" value="ECO:0007669"/>
    <property type="project" value="TreeGrafter"/>
</dbReference>
<evidence type="ECO:0000313" key="1">
    <source>
        <dbReference type="EMBL" id="KAJ3832669.1"/>
    </source>
</evidence>
<protein>
    <submittedName>
        <fullName evidence="1">Uncharacterized protein</fullName>
    </submittedName>
</protein>
<evidence type="ECO:0000313" key="2">
    <source>
        <dbReference type="Proteomes" id="UP001163846"/>
    </source>
</evidence>
<accession>A0AA38NXX1</accession>
<proteinExistence type="predicted"/>
<organism evidence="1 2">
    <name type="scientific">Lentinula raphanica</name>
    <dbReference type="NCBI Taxonomy" id="153919"/>
    <lineage>
        <taxon>Eukaryota</taxon>
        <taxon>Fungi</taxon>
        <taxon>Dikarya</taxon>
        <taxon>Basidiomycota</taxon>
        <taxon>Agaricomycotina</taxon>
        <taxon>Agaricomycetes</taxon>
        <taxon>Agaricomycetidae</taxon>
        <taxon>Agaricales</taxon>
        <taxon>Marasmiineae</taxon>
        <taxon>Omphalotaceae</taxon>
        <taxon>Lentinula</taxon>
    </lineage>
</organism>
<dbReference type="InterPro" id="IPR016024">
    <property type="entry name" value="ARM-type_fold"/>
</dbReference>
<dbReference type="GO" id="GO:0005737">
    <property type="term" value="C:cytoplasm"/>
    <property type="evidence" value="ECO:0007669"/>
    <property type="project" value="TreeGrafter"/>
</dbReference>
<comment type="caution">
    <text evidence="1">The sequence shown here is derived from an EMBL/GenBank/DDBJ whole genome shotgun (WGS) entry which is preliminary data.</text>
</comment>
<gene>
    <name evidence="1" type="ORF">F5878DRAFT_448072</name>
</gene>